<dbReference type="GO" id="GO:0048666">
    <property type="term" value="P:neuron development"/>
    <property type="evidence" value="ECO:0007669"/>
    <property type="project" value="TreeGrafter"/>
</dbReference>
<evidence type="ECO:0000313" key="6">
    <source>
        <dbReference type="WBParaSite" id="snap_masked-unitig_35773-processed-gene-0.1-mRNA-1"/>
    </source>
</evidence>
<evidence type="ECO:0000256" key="3">
    <source>
        <dbReference type="ARBA" id="ARBA00023157"/>
    </source>
</evidence>
<proteinExistence type="predicted"/>
<dbReference type="AlphaFoldDB" id="A0A1I8JP53"/>
<keyword evidence="5" id="KW-1185">Reference proteome</keyword>
<protein>
    <submittedName>
        <fullName evidence="6">Sema domain-containing protein</fullName>
    </submittedName>
</protein>
<feature type="compositionally biased region" description="Low complexity" evidence="4">
    <location>
        <begin position="595"/>
        <end position="616"/>
    </location>
</feature>
<keyword evidence="3" id="KW-1015">Disulfide bond</keyword>
<feature type="region of interest" description="Disordered" evidence="4">
    <location>
        <begin position="708"/>
        <end position="736"/>
    </location>
</feature>
<organism evidence="5 6">
    <name type="scientific">Macrostomum lignano</name>
    <dbReference type="NCBI Taxonomy" id="282301"/>
    <lineage>
        <taxon>Eukaryota</taxon>
        <taxon>Metazoa</taxon>
        <taxon>Spiralia</taxon>
        <taxon>Lophotrochozoa</taxon>
        <taxon>Platyhelminthes</taxon>
        <taxon>Rhabditophora</taxon>
        <taxon>Macrostomorpha</taxon>
        <taxon>Macrostomida</taxon>
        <taxon>Macrostomidae</taxon>
        <taxon>Macrostomum</taxon>
    </lineage>
</organism>
<dbReference type="InterPro" id="IPR051216">
    <property type="entry name" value="Teneurin"/>
</dbReference>
<evidence type="ECO:0000313" key="5">
    <source>
        <dbReference type="Proteomes" id="UP000095280"/>
    </source>
</evidence>
<keyword evidence="1" id="KW-0245">EGF-like domain</keyword>
<dbReference type="Proteomes" id="UP000095280">
    <property type="component" value="Unplaced"/>
</dbReference>
<feature type="region of interest" description="Disordered" evidence="4">
    <location>
        <begin position="580"/>
        <end position="616"/>
    </location>
</feature>
<evidence type="ECO:0000256" key="1">
    <source>
        <dbReference type="ARBA" id="ARBA00022536"/>
    </source>
</evidence>
<dbReference type="PANTHER" id="PTHR11219:SF69">
    <property type="entry name" value="TENEURIN-A"/>
    <property type="match status" value="1"/>
</dbReference>
<keyword evidence="2" id="KW-0677">Repeat</keyword>
<reference evidence="6" key="1">
    <citation type="submission" date="2016-11" db="UniProtKB">
        <authorList>
            <consortium name="WormBaseParasite"/>
        </authorList>
    </citation>
    <scope>IDENTIFICATION</scope>
</reference>
<dbReference type="GO" id="GO:0050839">
    <property type="term" value="F:cell adhesion molecule binding"/>
    <property type="evidence" value="ECO:0007669"/>
    <property type="project" value="TreeGrafter"/>
</dbReference>
<dbReference type="GO" id="GO:0046982">
    <property type="term" value="F:protein heterodimerization activity"/>
    <property type="evidence" value="ECO:0007669"/>
    <property type="project" value="TreeGrafter"/>
</dbReference>
<dbReference type="GO" id="GO:0043005">
    <property type="term" value="C:neuron projection"/>
    <property type="evidence" value="ECO:0007669"/>
    <property type="project" value="TreeGrafter"/>
</dbReference>
<accession>A0A1I8JP53</accession>
<sequence length="1133" mass="121726">RPACVTCQHGGLRQRPLPNATGVRQGSMPAPLLRGTLVTSCSSARRAAVEPHLAPAHRAGTARCSLDGLPPVLQQQRGTCVTWIIDCGTGAAVCVGAISGTGDVLPCTLLGSRVLRSADNCNDGLVDCNDPTAATSRCSSVGRSRAAAPAPTHSRCCCPRALSALPHCYQKESRSAYLSEESGFRTGSNFFQLHLLFAFPFITRLARPSLRFEVPGGLISLCWLPHPSSANDDPPQLHLGGHWHAGVPRLHAGSGLQSLDGQNALIGNTLSRPDGSFYLVVVGGRSLSLNIARVMASGQTLTREIRLHVPANSFLHMGLHPAQHGRLLAPAALPTSAVPTPPPPACARQLDSASAQPRCRHNYALLQPRLLFGAELPDSNPCREMAESTRPLCSSSGAPFEFGRAIGLPDGHADAVDGREVPPGLAEVVCYVSVGGSMLRRRFEAGPNLTYHFEWDRLDAFSRPFTDWWRRKTAINLRLFSLFLPIASIRWLQIHRLLTGGFGSTGQFWCPAWSWRQHNSDSGAWTACTPTTITKLGSGTATPERTWKRTAALCQWAGRRAPPRRRGHRVYLSQRPWTSSTVAGTGARRDPLTCPIPADSSSSPQPPASGASSRRLALAAAPDGSLIIGDGRYLRILQWLSGSDSDSEAGGRRSDQLKTLAELPTGFENCDLPSGLRSHGSLAVYISDPTSRQPGWCCSAARRGQGGSSWPAAASPAMPTTPTTAATVDRRPRHGCPRRKVSPLIAAALCTSPTAPHSPTRAPPPPTLPWEDGAIVETVAGHRRGGFAANDEPPLPCGRCDDCVYFIEDRSVLRLTADGFAHIVGRRRRTAPPRWRRRDSQRPLARDDILRRPRAIAFSALGELLIAETVDNGDGGSQRFCQGAPQPDGRLHRLTATSRLQAASTLAVSPLGEVFLADPALAGQQDVYELRGRLQSTAASRCSRLTGSELFTFSKDGKALEHVGPLTGLSLFNFSHSYDNRLTSPVQGRSSPAKAASSWRAATPTARQAAAAAAPAGRGWATPLRTAEFGTTTGDGAWRQAGVAQDKSVRGCLTGFETRPARVWRFDYQRSGPAWRRYGRAGRDVGAPAETTYLTDELGERGSQEAALRAERGRPDCSWRSMAWRAIEAPLNN</sequence>
<evidence type="ECO:0000256" key="2">
    <source>
        <dbReference type="ARBA" id="ARBA00022737"/>
    </source>
</evidence>
<evidence type="ECO:0000256" key="4">
    <source>
        <dbReference type="SAM" id="MobiDB-lite"/>
    </source>
</evidence>
<dbReference type="PANTHER" id="PTHR11219">
    <property type="entry name" value="TENEURIN AND N-ACETYLGLUCOSAMINE-1-PHOSPHODIESTER ALPHA-N-ACETYLGLUCOSAMINIDASE"/>
    <property type="match status" value="1"/>
</dbReference>
<dbReference type="GO" id="GO:0007157">
    <property type="term" value="P:heterophilic cell-cell adhesion via plasma membrane cell adhesion molecules"/>
    <property type="evidence" value="ECO:0007669"/>
    <property type="project" value="TreeGrafter"/>
</dbReference>
<dbReference type="GO" id="GO:0042803">
    <property type="term" value="F:protein homodimerization activity"/>
    <property type="evidence" value="ECO:0007669"/>
    <property type="project" value="TreeGrafter"/>
</dbReference>
<dbReference type="WBParaSite" id="snap_masked-unitig_35773-processed-gene-0.1-mRNA-1">
    <property type="protein sequence ID" value="snap_masked-unitig_35773-processed-gene-0.1-mRNA-1"/>
    <property type="gene ID" value="snap_masked-unitig_35773-processed-gene-0.1"/>
</dbReference>
<feature type="compositionally biased region" description="Low complexity" evidence="4">
    <location>
        <begin position="711"/>
        <end position="727"/>
    </location>
</feature>
<name>A0A1I8JP53_9PLAT</name>